<sequence>MLGMDDTTVTSGCRKKGKGKATASSSRGRRVWSPKECDVLIRAMRDLFSEKWKADNASGTPCNQGGSGTTFKKRAREAEGIAKGLVDMAVEFGSFFKKTNITMEEIAHRIGYAQDLSQSRKLVNGALAKLRLNTNGRLRAATLIVKDAERVDLFFSLPEEEEMKWVCLLLAGCV</sequence>
<dbReference type="EMBL" id="SDRB02008629">
    <property type="protein sequence ID" value="THG09274.1"/>
    <property type="molecule type" value="Genomic_DNA"/>
</dbReference>
<gene>
    <name evidence="2" type="ORF">TEA_007529</name>
</gene>
<keyword evidence="3" id="KW-1185">Reference proteome</keyword>
<reference evidence="2 3" key="1">
    <citation type="journal article" date="2018" name="Proc. Natl. Acad. Sci. U.S.A.">
        <title>Draft genome sequence of Camellia sinensis var. sinensis provides insights into the evolution of the tea genome and tea quality.</title>
        <authorList>
            <person name="Wei C."/>
            <person name="Yang H."/>
            <person name="Wang S."/>
            <person name="Zhao J."/>
            <person name="Liu C."/>
            <person name="Gao L."/>
            <person name="Xia E."/>
            <person name="Lu Y."/>
            <person name="Tai Y."/>
            <person name="She G."/>
            <person name="Sun J."/>
            <person name="Cao H."/>
            <person name="Tong W."/>
            <person name="Gao Q."/>
            <person name="Li Y."/>
            <person name="Deng W."/>
            <person name="Jiang X."/>
            <person name="Wang W."/>
            <person name="Chen Q."/>
            <person name="Zhang S."/>
            <person name="Li H."/>
            <person name="Wu J."/>
            <person name="Wang P."/>
            <person name="Li P."/>
            <person name="Shi C."/>
            <person name="Zheng F."/>
            <person name="Jian J."/>
            <person name="Huang B."/>
            <person name="Shan D."/>
            <person name="Shi M."/>
            <person name="Fang C."/>
            <person name="Yue Y."/>
            <person name="Li F."/>
            <person name="Li D."/>
            <person name="Wei S."/>
            <person name="Han B."/>
            <person name="Jiang C."/>
            <person name="Yin Y."/>
            <person name="Xia T."/>
            <person name="Zhang Z."/>
            <person name="Bennetzen J.L."/>
            <person name="Zhao S."/>
            <person name="Wan X."/>
        </authorList>
    </citation>
    <scope>NUCLEOTIDE SEQUENCE [LARGE SCALE GENOMIC DNA]</scope>
    <source>
        <strain evidence="3">cv. Shuchazao</strain>
        <tissue evidence="2">Leaf</tissue>
    </source>
</reference>
<evidence type="ECO:0000256" key="1">
    <source>
        <dbReference type="SAM" id="MobiDB-lite"/>
    </source>
</evidence>
<accession>A0A4S4E1K9</accession>
<evidence type="ECO:0008006" key="4">
    <source>
        <dbReference type="Google" id="ProtNLM"/>
    </source>
</evidence>
<organism evidence="2 3">
    <name type="scientific">Camellia sinensis var. sinensis</name>
    <name type="common">China tea</name>
    <dbReference type="NCBI Taxonomy" id="542762"/>
    <lineage>
        <taxon>Eukaryota</taxon>
        <taxon>Viridiplantae</taxon>
        <taxon>Streptophyta</taxon>
        <taxon>Embryophyta</taxon>
        <taxon>Tracheophyta</taxon>
        <taxon>Spermatophyta</taxon>
        <taxon>Magnoliopsida</taxon>
        <taxon>eudicotyledons</taxon>
        <taxon>Gunneridae</taxon>
        <taxon>Pentapetalae</taxon>
        <taxon>asterids</taxon>
        <taxon>Ericales</taxon>
        <taxon>Theaceae</taxon>
        <taxon>Camellia</taxon>
    </lineage>
</organism>
<dbReference type="AlphaFoldDB" id="A0A4S4E1K9"/>
<evidence type="ECO:0000313" key="2">
    <source>
        <dbReference type="EMBL" id="THG09274.1"/>
    </source>
</evidence>
<name>A0A4S4E1K9_CAMSN</name>
<comment type="caution">
    <text evidence="2">The sequence shown here is derived from an EMBL/GenBank/DDBJ whole genome shotgun (WGS) entry which is preliminary data.</text>
</comment>
<feature type="region of interest" description="Disordered" evidence="1">
    <location>
        <begin position="1"/>
        <end position="28"/>
    </location>
</feature>
<dbReference type="STRING" id="542762.A0A4S4E1K9"/>
<dbReference type="Proteomes" id="UP000306102">
    <property type="component" value="Unassembled WGS sequence"/>
</dbReference>
<evidence type="ECO:0000313" key="3">
    <source>
        <dbReference type="Proteomes" id="UP000306102"/>
    </source>
</evidence>
<proteinExistence type="predicted"/>
<protein>
    <recommendedName>
        <fullName evidence="4">Myb/SANT-like domain-containing protein</fullName>
    </recommendedName>
</protein>